<sequence>MCANTTHQSAKQSELITLGWREWVSLPNLGISSIKSKVDTGARTSALHAYFVEPYHKGDEQRVRFGIHPNQNDNETEVVCDAAVLEERTITDSGGHAERRFVIETTVTIGDIKRMIEVTLTNRDTMKFRLLLGRTALNDLYCVNPAASYLSGSPSM</sequence>
<dbReference type="PANTHER" id="PTHR38037">
    <property type="entry name" value="ZN_PROTEASE DOMAIN-CONTAINING PROTEIN"/>
    <property type="match status" value="1"/>
</dbReference>
<dbReference type="SUPFAM" id="SSF50630">
    <property type="entry name" value="Acid proteases"/>
    <property type="match status" value="1"/>
</dbReference>
<accession>A0ABY5TL24</accession>
<reference evidence="2" key="1">
    <citation type="submission" date="2022-08" db="EMBL/GenBank/DDBJ databases">
        <title>Catabolic pathway analysis in culturable SAR92 clade bacteria reveals their overlooked roles in DMSP degradation in coastal seas.</title>
        <authorList>
            <person name="He X."/>
            <person name="Zhang X."/>
            <person name="Zhang Y."/>
        </authorList>
    </citation>
    <scope>NUCLEOTIDE SEQUENCE</scope>
    <source>
        <strain evidence="2">H455</strain>
    </source>
</reference>
<dbReference type="PANTHER" id="PTHR38037:SF1">
    <property type="entry name" value="ATP-DEPENDENT ZINC PROTEASE DOMAIN-CONTAINING PROTEIN-RELATED"/>
    <property type="match status" value="1"/>
</dbReference>
<keyword evidence="2" id="KW-0378">Hydrolase</keyword>
<evidence type="ECO:0000313" key="2">
    <source>
        <dbReference type="EMBL" id="UVW34555.1"/>
    </source>
</evidence>
<feature type="domain" description="Retropepsin-like aspartic endopeptidase" evidence="1">
    <location>
        <begin position="18"/>
        <end position="151"/>
    </location>
</feature>
<dbReference type="Gene3D" id="2.40.70.10">
    <property type="entry name" value="Acid Proteases"/>
    <property type="match status" value="1"/>
</dbReference>
<evidence type="ECO:0000313" key="3">
    <source>
        <dbReference type="Proteomes" id="UP001059934"/>
    </source>
</evidence>
<keyword evidence="2" id="KW-0645">Protease</keyword>
<keyword evidence="3" id="KW-1185">Reference proteome</keyword>
<dbReference type="EMBL" id="CP103416">
    <property type="protein sequence ID" value="UVW34555.1"/>
    <property type="molecule type" value="Genomic_DNA"/>
</dbReference>
<dbReference type="InterPro" id="IPR021109">
    <property type="entry name" value="Peptidase_aspartic_dom_sf"/>
</dbReference>
<dbReference type="GO" id="GO:0006508">
    <property type="term" value="P:proteolysis"/>
    <property type="evidence" value="ECO:0007669"/>
    <property type="project" value="UniProtKB-KW"/>
</dbReference>
<name>A0ABY5TL24_9GAMM</name>
<proteinExistence type="predicted"/>
<protein>
    <submittedName>
        <fullName evidence="2">ATP-dependent zinc protease</fullName>
    </submittedName>
</protein>
<evidence type="ECO:0000259" key="1">
    <source>
        <dbReference type="Pfam" id="PF05618"/>
    </source>
</evidence>
<organism evidence="2 3">
    <name type="scientific">SAR92 clade bacterium H455</name>
    <dbReference type="NCBI Taxonomy" id="2974818"/>
    <lineage>
        <taxon>Bacteria</taxon>
        <taxon>Pseudomonadati</taxon>
        <taxon>Pseudomonadota</taxon>
        <taxon>Gammaproteobacteria</taxon>
        <taxon>Cellvibrionales</taxon>
        <taxon>Porticoccaceae</taxon>
        <taxon>SAR92 clade</taxon>
    </lineage>
</organism>
<gene>
    <name evidence="2" type="ORF">NYF23_11125</name>
</gene>
<dbReference type="GO" id="GO:0008233">
    <property type="term" value="F:peptidase activity"/>
    <property type="evidence" value="ECO:0007669"/>
    <property type="project" value="UniProtKB-KW"/>
</dbReference>
<dbReference type="Proteomes" id="UP001059934">
    <property type="component" value="Chromosome"/>
</dbReference>
<dbReference type="Pfam" id="PF05618">
    <property type="entry name" value="Zn_protease"/>
    <property type="match status" value="1"/>
</dbReference>
<dbReference type="InterPro" id="IPR008503">
    <property type="entry name" value="Asp_endopeptidase"/>
</dbReference>